<organism evidence="4 5">
    <name type="scientific">Candidatus Cohnella colombiensis</name>
    <dbReference type="NCBI Taxonomy" id="3121368"/>
    <lineage>
        <taxon>Bacteria</taxon>
        <taxon>Bacillati</taxon>
        <taxon>Bacillota</taxon>
        <taxon>Bacilli</taxon>
        <taxon>Bacillales</taxon>
        <taxon>Paenibacillaceae</taxon>
        <taxon>Cohnella</taxon>
    </lineage>
</organism>
<feature type="transmembrane region" description="Helical" evidence="2">
    <location>
        <begin position="58"/>
        <end position="77"/>
    </location>
</feature>
<keyword evidence="2" id="KW-0812">Transmembrane</keyword>
<keyword evidence="2" id="KW-1133">Transmembrane helix</keyword>
<dbReference type="PROSITE" id="PS50943">
    <property type="entry name" value="HTH_CROC1"/>
    <property type="match status" value="1"/>
</dbReference>
<dbReference type="Gene3D" id="1.10.260.40">
    <property type="entry name" value="lambda repressor-like DNA-binding domains"/>
    <property type="match status" value="1"/>
</dbReference>
<gene>
    <name evidence="4" type="ORF">P0Y55_09425</name>
</gene>
<dbReference type="PANTHER" id="PTHR46558">
    <property type="entry name" value="TRACRIPTIONAL REGULATORY PROTEIN-RELATED-RELATED"/>
    <property type="match status" value="1"/>
</dbReference>
<evidence type="ECO:0000259" key="3">
    <source>
        <dbReference type="PROSITE" id="PS50943"/>
    </source>
</evidence>
<dbReference type="InterPro" id="IPR010982">
    <property type="entry name" value="Lambda_DNA-bd_dom_sf"/>
</dbReference>
<evidence type="ECO:0000256" key="2">
    <source>
        <dbReference type="SAM" id="Phobius"/>
    </source>
</evidence>
<dbReference type="Proteomes" id="UP001178662">
    <property type="component" value="Chromosome"/>
</dbReference>
<reference evidence="4" key="1">
    <citation type="submission" date="2023-03" db="EMBL/GenBank/DDBJ databases">
        <title>Andean soil-derived lignocellulolytic bacterial consortium as a source of novel taxa and putative plastic-active enzymes.</title>
        <authorList>
            <person name="Diaz-Garcia L."/>
            <person name="Chuvochina M."/>
            <person name="Feuerriegel G."/>
            <person name="Bunk B."/>
            <person name="Sproer C."/>
            <person name="Streit W.R."/>
            <person name="Rodriguez L.M."/>
            <person name="Overmann J."/>
            <person name="Jimenez D.J."/>
        </authorList>
    </citation>
    <scope>NUCLEOTIDE SEQUENCE</scope>
    <source>
        <strain evidence="4">MAG 2441</strain>
    </source>
</reference>
<dbReference type="SUPFAM" id="SSF47413">
    <property type="entry name" value="lambda repressor-like DNA-binding domains"/>
    <property type="match status" value="1"/>
</dbReference>
<dbReference type="CDD" id="cd00093">
    <property type="entry name" value="HTH_XRE"/>
    <property type="match status" value="1"/>
</dbReference>
<feature type="domain" description="HTH cro/C1-type" evidence="3">
    <location>
        <begin position="19"/>
        <end position="72"/>
    </location>
</feature>
<dbReference type="AlphaFoldDB" id="A0AA95JHA7"/>
<keyword evidence="1" id="KW-0238">DNA-binding</keyword>
<accession>A0AA95JHA7</accession>
<dbReference type="EMBL" id="CP119317">
    <property type="protein sequence ID" value="WEK56244.1"/>
    <property type="molecule type" value="Genomic_DNA"/>
</dbReference>
<dbReference type="Pfam" id="PF01381">
    <property type="entry name" value="HTH_3"/>
    <property type="match status" value="1"/>
</dbReference>
<dbReference type="GO" id="GO:0003677">
    <property type="term" value="F:DNA binding"/>
    <property type="evidence" value="ECO:0007669"/>
    <property type="project" value="UniProtKB-KW"/>
</dbReference>
<dbReference type="SMART" id="SM00530">
    <property type="entry name" value="HTH_XRE"/>
    <property type="match status" value="1"/>
</dbReference>
<keyword evidence="5" id="KW-1185">Reference proteome</keyword>
<proteinExistence type="predicted"/>
<evidence type="ECO:0000256" key="1">
    <source>
        <dbReference type="ARBA" id="ARBA00023125"/>
    </source>
</evidence>
<sequence length="83" mass="9069">MKTEPEHVEISVDDFPEKLKEIRKKHSMTQSDLAEKLDVTQQTVSGMEKGKIEPSLKVLGAIAAILGVVIIIGAVLWKGGNDK</sequence>
<name>A0AA95JHA7_9BACL</name>
<keyword evidence="2" id="KW-0472">Membrane</keyword>
<protein>
    <submittedName>
        <fullName evidence="4">Helix-turn-helix transcriptional regulator</fullName>
    </submittedName>
</protein>
<dbReference type="PANTHER" id="PTHR46558:SF4">
    <property type="entry name" value="DNA-BIDING PHAGE PROTEIN"/>
    <property type="match status" value="1"/>
</dbReference>
<dbReference type="InterPro" id="IPR001387">
    <property type="entry name" value="Cro/C1-type_HTH"/>
</dbReference>
<evidence type="ECO:0000313" key="5">
    <source>
        <dbReference type="Proteomes" id="UP001178662"/>
    </source>
</evidence>
<evidence type="ECO:0000313" key="4">
    <source>
        <dbReference type="EMBL" id="WEK56244.1"/>
    </source>
</evidence>